<feature type="region of interest" description="Disordered" evidence="5">
    <location>
        <begin position="1171"/>
        <end position="1196"/>
    </location>
</feature>
<evidence type="ECO:0000259" key="6">
    <source>
        <dbReference type="Pfam" id="PF13476"/>
    </source>
</evidence>
<comment type="similarity">
    <text evidence="1">Belongs to the SMC family. SbcC subfamily.</text>
</comment>
<dbReference type="GO" id="GO:0006302">
    <property type="term" value="P:double-strand break repair"/>
    <property type="evidence" value="ECO:0007669"/>
    <property type="project" value="InterPro"/>
</dbReference>
<organism evidence="7 8">
    <name type="scientific">Dermacoccus nishinomiyaensis</name>
    <dbReference type="NCBI Taxonomy" id="1274"/>
    <lineage>
        <taxon>Bacteria</taxon>
        <taxon>Bacillati</taxon>
        <taxon>Actinomycetota</taxon>
        <taxon>Actinomycetes</taxon>
        <taxon>Micrococcales</taxon>
        <taxon>Dermacoccaceae</taxon>
        <taxon>Dermacoccus</taxon>
    </lineage>
</organism>
<reference evidence="7 8" key="1">
    <citation type="submission" date="2014-07" db="EMBL/GenBank/DDBJ databases">
        <title>Genome Sequencing of Dermacoccus nishinomiyaensis.</title>
        <authorList>
            <person name="Hong K.W."/>
            <person name="Chan K.G."/>
        </authorList>
    </citation>
    <scope>NUCLEOTIDE SEQUENCE [LARGE SCALE GENOMIC DNA]</scope>
    <source>
        <strain evidence="7 8">M25</strain>
    </source>
</reference>
<dbReference type="HOGENOM" id="CLU_004785_2_0_11"/>
<dbReference type="eggNOG" id="COG0419">
    <property type="taxonomic scope" value="Bacteria"/>
</dbReference>
<feature type="region of interest" description="Disordered" evidence="5">
    <location>
        <begin position="650"/>
        <end position="687"/>
    </location>
</feature>
<evidence type="ECO:0000256" key="5">
    <source>
        <dbReference type="SAM" id="MobiDB-lite"/>
    </source>
</evidence>
<feature type="compositionally biased region" description="Low complexity" evidence="5">
    <location>
        <begin position="791"/>
        <end position="813"/>
    </location>
</feature>
<dbReference type="AlphaFoldDB" id="A0A075JEQ5"/>
<keyword evidence="8" id="KW-1185">Reference proteome</keyword>
<name>A0A075JEQ5_9MICO</name>
<dbReference type="Pfam" id="PF13476">
    <property type="entry name" value="AAA_23"/>
    <property type="match status" value="1"/>
</dbReference>
<evidence type="ECO:0000256" key="1">
    <source>
        <dbReference type="ARBA" id="ARBA00006930"/>
    </source>
</evidence>
<dbReference type="PANTHER" id="PTHR32114">
    <property type="entry name" value="ABC TRANSPORTER ABCH.3"/>
    <property type="match status" value="1"/>
</dbReference>
<keyword evidence="4" id="KW-0175">Coiled coil</keyword>
<sequence length="1196" mass="128001">MHSLTLEAFGPFPGREHIDFDALDQGILLINGPTGSGKSSLLDAIAFALFGDVPGARKSLRQSLRSHHAEPFAEPRVELEFSVGRTRWRVQRTPQWEAPKRRGTGTTTRQATVLLSQWRDSAWHLVSQRIDEAADMMSDTLGMRLEQFAQVVLLPQGEFAQFLRAKPEDRRILLERLFDVSRFDAVETWFTEAKNQRARERDASLERIRSHLTIVDDALARLDEPLEAPFDVSVDAPSADAISADVAELPERLRAVVREVTERRDALEHAARASEVRARRASRAADDEAARTLLRARAQQAADVIAEWPADRLASVRRILDDAASVAGALRLHARAGAAAADAERAVEAVTRAETALRERGVHVPESGWPSPELTDGWFEAVSDALRHAESSARDVASAQTREVRAVAQLQDAEARLAEAQAATTRAEGAVTRAGEQHDQVATLVATLPDPSDARAALARLRREAARRPELAHALAKAEQRETEAVRAHAAAEREVLRLREARLTGIAGELGAALAPDEPCPVCGSATHPSPASPADDAPGAEQIEQAEQRAGEADAARLRAGASASAARERLRHLDEAVTVHHDELRVAVEALADDLSTARAHDDPAQLRHLDHVETTARRLGHADALRTWLRTDDDDDARKDVVLAADVPGDNGTPAGDVQNHDASLDGGAQADDERNDDAPAEDARACEALADAVTRALTDLTTTAAALSAEATQARAALSSAEAAHTKELSALSAAEERSVGAQSAVGEARTATEHALDVLTTALQAVPSATLAALGVEWAPRSAASGTGSYQSQQPSSPAAVSTPPGSLMSAQRMEAVADGLGARAEEAKDQPGSPAPLEPSFVAAALAAVTERRRLIDDVERAQRDAQHAEQTARSAAQAVADELAVAGHDTIEQARALALPEDERARLDATWNDAVRRVAAAQTSLEDEQVRIAAFTPAADPARLAQRAEVLTRRAQEATTVAVKWQQTQAVLDSVRHQVADAVRTYLPMAERAAETAELAASFTGTGENTRRMRLTSYVLAAHLETVTQMANERLATMTDGRYQLRYTDERARGNQRSGLGLLVVDAWTGRSRDTATLSGGEAFMASLALALGLGDAVRADSGGLELHTLFVDEGFGSLDQDTLEQVMEVLDSLREGGRLVGVVSHVTELRARIPTHVEVVKTSEGSSVRTTSAPGHAAVPNAVSTTP</sequence>
<dbReference type="GO" id="GO:0016887">
    <property type="term" value="F:ATP hydrolysis activity"/>
    <property type="evidence" value="ECO:0007669"/>
    <property type="project" value="InterPro"/>
</dbReference>
<dbReference type="InterPro" id="IPR027417">
    <property type="entry name" value="P-loop_NTPase"/>
</dbReference>
<dbReference type="EMBL" id="CP008889">
    <property type="protein sequence ID" value="AIF40741.1"/>
    <property type="molecule type" value="Genomic_DNA"/>
</dbReference>
<dbReference type="InterPro" id="IPR038729">
    <property type="entry name" value="Rad50/SbcC_AAA"/>
</dbReference>
<dbReference type="Proteomes" id="UP000027986">
    <property type="component" value="Chromosome"/>
</dbReference>
<feature type="coiled-coil region" evidence="4">
    <location>
        <begin position="817"/>
        <end position="886"/>
    </location>
</feature>
<proteinExistence type="inferred from homology"/>
<evidence type="ECO:0000313" key="8">
    <source>
        <dbReference type="Proteomes" id="UP000027986"/>
    </source>
</evidence>
<feature type="coiled-coil region" evidence="4">
    <location>
        <begin position="403"/>
        <end position="430"/>
    </location>
</feature>
<dbReference type="PANTHER" id="PTHR32114:SF2">
    <property type="entry name" value="ABC TRANSPORTER ABCH.3"/>
    <property type="match status" value="1"/>
</dbReference>
<evidence type="ECO:0000256" key="2">
    <source>
        <dbReference type="ARBA" id="ARBA00011322"/>
    </source>
</evidence>
<accession>A0A075JEQ5</accession>
<comment type="subunit">
    <text evidence="2">Heterodimer of SbcC and SbcD.</text>
</comment>
<feature type="domain" description="Rad50/SbcC-type AAA" evidence="6">
    <location>
        <begin position="3"/>
        <end position="196"/>
    </location>
</feature>
<dbReference type="SUPFAM" id="SSF52540">
    <property type="entry name" value="P-loop containing nucleoside triphosphate hydrolases"/>
    <property type="match status" value="1"/>
</dbReference>
<feature type="region of interest" description="Disordered" evidence="5">
    <location>
        <begin position="789"/>
        <end position="814"/>
    </location>
</feature>
<dbReference type="Gene3D" id="3.40.50.300">
    <property type="entry name" value="P-loop containing nucleotide triphosphate hydrolases"/>
    <property type="match status" value="2"/>
</dbReference>
<dbReference type="KEGG" id="dni:HX89_07085"/>
<gene>
    <name evidence="7" type="ORF">HX89_07085</name>
</gene>
<evidence type="ECO:0000256" key="3">
    <source>
        <dbReference type="ARBA" id="ARBA00013368"/>
    </source>
</evidence>
<protein>
    <recommendedName>
        <fullName evidence="3">Nuclease SbcCD subunit C</fullName>
    </recommendedName>
</protein>
<dbReference type="Pfam" id="PF13558">
    <property type="entry name" value="SbcC_Walker_B"/>
    <property type="match status" value="1"/>
</dbReference>
<evidence type="ECO:0000256" key="4">
    <source>
        <dbReference type="SAM" id="Coils"/>
    </source>
</evidence>
<evidence type="ECO:0000313" key="7">
    <source>
        <dbReference type="EMBL" id="AIF40741.1"/>
    </source>
</evidence>
<feature type="compositionally biased region" description="Polar residues" evidence="5">
    <location>
        <begin position="1172"/>
        <end position="1182"/>
    </location>
</feature>